<dbReference type="Gene3D" id="2.130.10.10">
    <property type="entry name" value="YVTN repeat-like/Quinoprotein amine dehydrogenase"/>
    <property type="match status" value="2"/>
</dbReference>
<dbReference type="InterPro" id="IPR015943">
    <property type="entry name" value="WD40/YVTN_repeat-like_dom_sf"/>
</dbReference>
<dbReference type="Pfam" id="PF10433">
    <property type="entry name" value="Beta-prop_RSE1_1st"/>
    <property type="match status" value="1"/>
</dbReference>
<evidence type="ECO:0000313" key="7">
    <source>
        <dbReference type="EMBL" id="KZV86543.1"/>
    </source>
</evidence>
<dbReference type="GO" id="GO:0005634">
    <property type="term" value="C:nucleus"/>
    <property type="evidence" value="ECO:0007669"/>
    <property type="project" value="UniProtKB-SubCell"/>
</dbReference>
<evidence type="ECO:0000259" key="4">
    <source>
        <dbReference type="Pfam" id="PF03178"/>
    </source>
</evidence>
<dbReference type="Pfam" id="PF03178">
    <property type="entry name" value="CPSF_A"/>
    <property type="match status" value="1"/>
</dbReference>
<keyword evidence="2" id="KW-0539">Nucleus</keyword>
<name>A0A165EBQ2_EXIGL</name>
<feature type="domain" description="RSE1/DDB1/CPSF1 first beta-propeller" evidence="5">
    <location>
        <begin position="114"/>
        <end position="430"/>
    </location>
</feature>
<evidence type="ECO:0000256" key="1">
    <source>
        <dbReference type="ARBA" id="ARBA00004123"/>
    </source>
</evidence>
<dbReference type="InterPro" id="IPR004871">
    <property type="entry name" value="RSE1/DDB1/CPSF1_C"/>
</dbReference>
<dbReference type="EMBL" id="KV426152">
    <property type="protein sequence ID" value="KZV86543.1"/>
    <property type="molecule type" value="Genomic_DNA"/>
</dbReference>
<sequence>MNALRQEILPPSGVEHAVSLNLTPSTRRALANPSSSAPVLGVVSNLVVARQNLLRVFEVRVEVAPLPTQAQVLADEQGKARRGTEAVEGEIEMDAGGEGFSAGQLARHGPRTVTKLYLVRQHHLHGTVTGLARVQTTATLEDRLDRLLVSFKDAKIALLEWSEPVHDLNTVSIHSYERAPQLMSFDLTRALHELRVDPDSRCAVLTLPQDALAVLPFYESVSKSNTRDVPYAPSFVLSLPEVDNDMRNIIDIAFLNGFNNPTLAVLFQTQQTWTGRLTEFKDTVKLRIITLDLVTRTYPIITSVDNLPYDCFKLVPCPAALGGVVVLAGNALLHVDQSGKSVGVAMNGWTPRATDFPMAPPERDDKLEGSHAVFVSERTFLLVSRDGAIVPVEIQVGGRLITKLEVGERLAQTTIPSSLCTVNPELVLVTHDEEDIVPGKSAGSNGTNGASHGATYDDPMDSDDEDLYGGADMMVTSTSGTVVGGHATTVEKRRVLRLALADSLYGHGSISDMVFVLARNGERPVPDLLASVGTGHLGGFALFQRDMPSRVKRKLHKLSGNGGVWSFPVRRAMKVAGMNIERPSGPGTDWDTVVVSSDTFPSPGLSRVAIRDSRDDAEILARSASVTVGAGPFFQRTAILQVVTNAIRVLEADGSERQVIKDVDGATPRAPIISCSISDPFVAIVREDGTLGLFVGKTGKGKLRRKDMSSLGDKSSRYLAASFYQDNSGIFQMGSPSESRKGKEKAQESTTIEATIDEGRGTQWLVLCRPEGVLEIWTLPELTIVFSCSNMSSIPPVLADSLEPATPSPEQDPPRTPENLDIEEIIIAPIGESSPRPHLLVLLRSGYIAVYDTIPVEAPFGTNGRETALLVAFVRVFSRAVDVAPADKAENKRGPPAVRHLVPFTTSFSGVFLTGNRPAWIYFACSLSSCQWCSLQCVGHPHSGHSCRTATRLSSSRQTGHGAMSLIARDLCWRTDPDTWATLDGFEFPFNEFINTVRTVSLETVSTEAGSKDYIAVGTTVFRGEDLAVKGATYIFEVTEVVSDGQTRRFKLRLQCRDEAKGPVSALCGINGYLVSSMGQKVFVRAFDLNERLVGVAFMDVGVYVTSLRTLKNLLLIGDAVKSVWFVAFQEDPFKLLLVGKDFMRASLTSAEFFFGFGEMAIVTTDEQSVLRVFKYDPLHAESHDGQRLLCQTEFFAQAETQAVVTIMRRPRDDDLVTPQSKLLYGGCDGSLTALVPVEEAVFKRLHLLQGQMTRNVQHVAGLNPKAFRSVRNEFVARPLTKGVVDGNLLARLEDLSIPRQVEFTKQIGTSREVILADWIALNTAW</sequence>
<dbReference type="Gene3D" id="1.10.150.910">
    <property type="match status" value="1"/>
</dbReference>
<feature type="domain" description="RSE1/DDB1/CPSF1 C-terminal" evidence="4">
    <location>
        <begin position="976"/>
        <end position="1293"/>
    </location>
</feature>
<reference evidence="7 8" key="1">
    <citation type="journal article" date="2016" name="Mol. Biol. Evol.">
        <title>Comparative Genomics of Early-Diverging Mushroom-Forming Fungi Provides Insights into the Origins of Lignocellulose Decay Capabilities.</title>
        <authorList>
            <person name="Nagy L.G."/>
            <person name="Riley R."/>
            <person name="Tritt A."/>
            <person name="Adam C."/>
            <person name="Daum C."/>
            <person name="Floudas D."/>
            <person name="Sun H."/>
            <person name="Yadav J.S."/>
            <person name="Pangilinan J."/>
            <person name="Larsson K.H."/>
            <person name="Matsuura K."/>
            <person name="Barry K."/>
            <person name="Labutti K."/>
            <person name="Kuo R."/>
            <person name="Ohm R.A."/>
            <person name="Bhattacharya S.S."/>
            <person name="Shirouzu T."/>
            <person name="Yoshinaga Y."/>
            <person name="Martin F.M."/>
            <person name="Grigoriev I.V."/>
            <person name="Hibbett D.S."/>
        </authorList>
    </citation>
    <scope>NUCLEOTIDE SEQUENCE [LARGE SCALE GENOMIC DNA]</scope>
    <source>
        <strain evidence="7 8">HHB12029</strain>
    </source>
</reference>
<evidence type="ECO:0000313" key="8">
    <source>
        <dbReference type="Proteomes" id="UP000077266"/>
    </source>
</evidence>
<feature type="region of interest" description="Disordered" evidence="3">
    <location>
        <begin position="438"/>
        <end position="465"/>
    </location>
</feature>
<dbReference type="InterPro" id="IPR018846">
    <property type="entry name" value="Beta-prop_RSE1/DDB1/CPSF1_1st"/>
</dbReference>
<dbReference type="FunCoup" id="A0A165EBQ2">
    <property type="interactions" value="832"/>
</dbReference>
<keyword evidence="8" id="KW-1185">Reference proteome</keyword>
<dbReference type="Proteomes" id="UP000077266">
    <property type="component" value="Unassembled WGS sequence"/>
</dbReference>
<dbReference type="STRING" id="1314781.A0A165EBQ2"/>
<dbReference type="GO" id="GO:0003676">
    <property type="term" value="F:nucleic acid binding"/>
    <property type="evidence" value="ECO:0007669"/>
    <property type="project" value="InterPro"/>
</dbReference>
<evidence type="ECO:0000256" key="3">
    <source>
        <dbReference type="SAM" id="MobiDB-lite"/>
    </source>
</evidence>
<dbReference type="PANTHER" id="PTHR10644">
    <property type="entry name" value="DNA REPAIR/RNA PROCESSING CPSF FAMILY"/>
    <property type="match status" value="1"/>
</dbReference>
<evidence type="ECO:0000259" key="6">
    <source>
        <dbReference type="Pfam" id="PF23726"/>
    </source>
</evidence>
<dbReference type="InParanoid" id="A0A165EBQ2"/>
<accession>A0A165EBQ2</accession>
<dbReference type="InterPro" id="IPR050358">
    <property type="entry name" value="RSE1/DDB1/CFT1"/>
</dbReference>
<proteinExistence type="predicted"/>
<evidence type="ECO:0008006" key="9">
    <source>
        <dbReference type="Google" id="ProtNLM"/>
    </source>
</evidence>
<organism evidence="7 8">
    <name type="scientific">Exidia glandulosa HHB12029</name>
    <dbReference type="NCBI Taxonomy" id="1314781"/>
    <lineage>
        <taxon>Eukaryota</taxon>
        <taxon>Fungi</taxon>
        <taxon>Dikarya</taxon>
        <taxon>Basidiomycota</taxon>
        <taxon>Agaricomycotina</taxon>
        <taxon>Agaricomycetes</taxon>
        <taxon>Auriculariales</taxon>
        <taxon>Exidiaceae</taxon>
        <taxon>Exidia</taxon>
    </lineage>
</organism>
<dbReference type="OrthoDB" id="6109at2759"/>
<feature type="domain" description="RSE1/DDB1/CPSF1 second beta-propeller" evidence="6">
    <location>
        <begin position="557"/>
        <end position="935"/>
    </location>
</feature>
<comment type="subcellular location">
    <subcellularLocation>
        <location evidence="1">Nucleus</location>
    </subcellularLocation>
</comment>
<dbReference type="InterPro" id="IPR058543">
    <property type="entry name" value="Beta-prop_RSE1/DDB1/CPSF1_2nd"/>
</dbReference>
<evidence type="ECO:0000256" key="2">
    <source>
        <dbReference type="ARBA" id="ARBA00023242"/>
    </source>
</evidence>
<gene>
    <name evidence="7" type="ORF">EXIGLDRAFT_712088</name>
</gene>
<evidence type="ECO:0000259" key="5">
    <source>
        <dbReference type="Pfam" id="PF10433"/>
    </source>
</evidence>
<protein>
    <recommendedName>
        <fullName evidence="9">Cleavage/polyadenylation specificity factor A subunit C-terminal domain-containing protein</fullName>
    </recommendedName>
</protein>
<dbReference type="Pfam" id="PF23726">
    <property type="entry name" value="Beta-prop_RSE1_2nd"/>
    <property type="match status" value="1"/>
</dbReference>